<evidence type="ECO:0000256" key="7">
    <source>
        <dbReference type="ARBA" id="ARBA00023235"/>
    </source>
</evidence>
<comment type="subcellular location">
    <subcellularLocation>
        <location evidence="2">Cytoplasm</location>
    </subcellularLocation>
</comment>
<evidence type="ECO:0000256" key="4">
    <source>
        <dbReference type="ARBA" id="ARBA00022490"/>
    </source>
</evidence>
<protein>
    <recommendedName>
        <fullName evidence="10">Peptidyl-prolyl cis-trans isomerase</fullName>
        <ecNumber evidence="10">5.2.1.8</ecNumber>
    </recommendedName>
</protein>
<evidence type="ECO:0000256" key="3">
    <source>
        <dbReference type="ARBA" id="ARBA00006577"/>
    </source>
</evidence>
<evidence type="ECO:0000256" key="5">
    <source>
        <dbReference type="ARBA" id="ARBA00023110"/>
    </source>
</evidence>
<evidence type="ECO:0000256" key="1">
    <source>
        <dbReference type="ARBA" id="ARBA00000971"/>
    </source>
</evidence>
<reference evidence="12 13" key="1">
    <citation type="journal article" date="2014" name="Int. J. Syst. Evol. Microbiol.">
        <title>Complete genome sequence of Corynebacterium casei LMG S-19264T (=DSM 44701T), isolated from a smear-ripened cheese.</title>
        <authorList>
            <consortium name="US DOE Joint Genome Institute (JGI-PGF)"/>
            <person name="Walter F."/>
            <person name="Albersmeier A."/>
            <person name="Kalinowski J."/>
            <person name="Ruckert C."/>
        </authorList>
    </citation>
    <scope>NUCLEOTIDE SEQUENCE [LARGE SCALE GENOMIC DNA]</scope>
    <source>
        <strain evidence="12 13">KCTC 12866</strain>
    </source>
</reference>
<keyword evidence="6" id="KW-0143">Chaperone</keyword>
<dbReference type="GO" id="GO:0042026">
    <property type="term" value="P:protein refolding"/>
    <property type="evidence" value="ECO:0007669"/>
    <property type="project" value="UniProtKB-ARBA"/>
</dbReference>
<dbReference type="GO" id="GO:0005737">
    <property type="term" value="C:cytoplasm"/>
    <property type="evidence" value="ECO:0007669"/>
    <property type="project" value="UniProtKB-SubCell"/>
</dbReference>
<dbReference type="RefSeq" id="WP_189566805.1">
    <property type="nucleotide sequence ID" value="NZ_BMXF01000004.1"/>
</dbReference>
<proteinExistence type="inferred from homology"/>
<dbReference type="EMBL" id="BMXF01000004">
    <property type="protein sequence ID" value="GHB82118.1"/>
    <property type="molecule type" value="Genomic_DNA"/>
</dbReference>
<accession>A0A8J3D6Q4</accession>
<evidence type="ECO:0000256" key="6">
    <source>
        <dbReference type="ARBA" id="ARBA00023186"/>
    </source>
</evidence>
<evidence type="ECO:0000256" key="10">
    <source>
        <dbReference type="RuleBase" id="RU003915"/>
    </source>
</evidence>
<evidence type="ECO:0000259" key="11">
    <source>
        <dbReference type="PROSITE" id="PS50059"/>
    </source>
</evidence>
<evidence type="ECO:0000313" key="13">
    <source>
        <dbReference type="Proteomes" id="UP000598271"/>
    </source>
</evidence>
<keyword evidence="4" id="KW-0963">Cytoplasm</keyword>
<evidence type="ECO:0000256" key="8">
    <source>
        <dbReference type="ARBA" id="ARBA00037071"/>
    </source>
</evidence>
<dbReference type="PANTHER" id="PTHR47861">
    <property type="entry name" value="FKBP-TYPE PEPTIDYL-PROLYL CIS-TRANS ISOMERASE SLYD"/>
    <property type="match status" value="1"/>
</dbReference>
<gene>
    <name evidence="12" type="ORF">GCM10007390_41500</name>
</gene>
<comment type="catalytic activity">
    <reaction evidence="1 9 10">
        <text>[protein]-peptidylproline (omega=180) = [protein]-peptidylproline (omega=0)</text>
        <dbReference type="Rhea" id="RHEA:16237"/>
        <dbReference type="Rhea" id="RHEA-COMP:10747"/>
        <dbReference type="Rhea" id="RHEA-COMP:10748"/>
        <dbReference type="ChEBI" id="CHEBI:83833"/>
        <dbReference type="ChEBI" id="CHEBI:83834"/>
        <dbReference type="EC" id="5.2.1.8"/>
    </reaction>
</comment>
<dbReference type="InterPro" id="IPR046357">
    <property type="entry name" value="PPIase_dom_sf"/>
</dbReference>
<organism evidence="12 13">
    <name type="scientific">Persicitalea jodogahamensis</name>
    <dbReference type="NCBI Taxonomy" id="402147"/>
    <lineage>
        <taxon>Bacteria</taxon>
        <taxon>Pseudomonadati</taxon>
        <taxon>Bacteroidota</taxon>
        <taxon>Cytophagia</taxon>
        <taxon>Cytophagales</taxon>
        <taxon>Spirosomataceae</taxon>
        <taxon>Persicitalea</taxon>
    </lineage>
</organism>
<feature type="domain" description="PPIase FKBP-type" evidence="11">
    <location>
        <begin position="6"/>
        <end position="96"/>
    </location>
</feature>
<dbReference type="PANTHER" id="PTHR47861:SF3">
    <property type="entry name" value="FKBP-TYPE PEPTIDYL-PROLYL CIS-TRANS ISOMERASE SLYD"/>
    <property type="match status" value="1"/>
</dbReference>
<dbReference type="SUPFAM" id="SSF54534">
    <property type="entry name" value="FKBP-like"/>
    <property type="match status" value="1"/>
</dbReference>
<evidence type="ECO:0000256" key="9">
    <source>
        <dbReference type="PROSITE-ProRule" id="PRU00277"/>
    </source>
</evidence>
<comment type="similarity">
    <text evidence="3 10">Belongs to the FKBP-type PPIase family.</text>
</comment>
<dbReference type="InterPro" id="IPR001179">
    <property type="entry name" value="PPIase_FKBP_dom"/>
</dbReference>
<keyword evidence="7 9" id="KW-0413">Isomerase</keyword>
<comment type="caution">
    <text evidence="12">The sequence shown here is derived from an EMBL/GenBank/DDBJ whole genome shotgun (WGS) entry which is preliminary data.</text>
</comment>
<dbReference type="PROSITE" id="PS50059">
    <property type="entry name" value="FKBP_PPIASE"/>
    <property type="match status" value="1"/>
</dbReference>
<sequence>MNIEKNKVVSLSYNLSLPDADNTMSVVEIVNAEDPLLFIFGMSGLPEKFEEQLNGLTIGDTFDFTIDPEEGYGDYDDEAVVELAKSLFEAEGVDLEEMLQPGHIIPMTNEEGETLQGMVIDVDDDSVMMDFNHPLAGKSMRFEGAVLDIREATETELEHGHVHGADGEMEH</sequence>
<keyword evidence="13" id="KW-1185">Reference proteome</keyword>
<dbReference type="EC" id="5.2.1.8" evidence="10"/>
<evidence type="ECO:0000313" key="12">
    <source>
        <dbReference type="EMBL" id="GHB82118.1"/>
    </source>
</evidence>
<dbReference type="Gene3D" id="3.10.50.40">
    <property type="match status" value="1"/>
</dbReference>
<comment type="function">
    <text evidence="8">Also involved in hydrogenase metallocenter assembly, probably by participating in the nickel insertion step. This function in hydrogenase biosynthesis requires chaperone activity and the presence of the metal-binding domain, but not PPIase activity.</text>
</comment>
<evidence type="ECO:0000256" key="2">
    <source>
        <dbReference type="ARBA" id="ARBA00004496"/>
    </source>
</evidence>
<dbReference type="GO" id="GO:0003755">
    <property type="term" value="F:peptidyl-prolyl cis-trans isomerase activity"/>
    <property type="evidence" value="ECO:0007669"/>
    <property type="project" value="UniProtKB-UniRule"/>
</dbReference>
<name>A0A8J3D6Q4_9BACT</name>
<dbReference type="AlphaFoldDB" id="A0A8J3D6Q4"/>
<dbReference type="Pfam" id="PF00254">
    <property type="entry name" value="FKBP_C"/>
    <property type="match status" value="1"/>
</dbReference>
<keyword evidence="5 9" id="KW-0697">Rotamase</keyword>
<dbReference type="Proteomes" id="UP000598271">
    <property type="component" value="Unassembled WGS sequence"/>
</dbReference>